<keyword evidence="4" id="KW-0967">Endosome</keyword>
<dbReference type="SMART" id="SM01421">
    <property type="entry name" value="DUF3480"/>
    <property type="match status" value="1"/>
</dbReference>
<reference evidence="8" key="2">
    <citation type="submission" date="2025-08" db="UniProtKB">
        <authorList>
            <consortium name="Ensembl"/>
        </authorList>
    </citation>
    <scope>IDENTIFICATION</scope>
</reference>
<keyword evidence="3" id="KW-0862">Zinc</keyword>
<dbReference type="SMART" id="SM00064">
    <property type="entry name" value="FYVE"/>
    <property type="match status" value="1"/>
</dbReference>
<dbReference type="Ensembl" id="ENSSFOT00015046370.1">
    <property type="protein sequence ID" value="ENSSFOP00015075614.1"/>
    <property type="gene ID" value="ENSSFOG00015011648.2"/>
</dbReference>
<keyword evidence="4" id="KW-0472">Membrane</keyword>
<dbReference type="InterPro" id="IPR024608">
    <property type="entry name" value="SARA-like_SBD"/>
</dbReference>
<dbReference type="GO" id="GO:0016197">
    <property type="term" value="P:endosomal transport"/>
    <property type="evidence" value="ECO:0007669"/>
    <property type="project" value="TreeGrafter"/>
</dbReference>
<dbReference type="PANTHER" id="PTHR46319:SF1">
    <property type="entry name" value="ZINC FINGER FYVE DOMAIN-CONTAINING PROTEIN 16"/>
    <property type="match status" value="1"/>
</dbReference>
<accession>A0A8C9WN46</accession>
<evidence type="ECO:0000259" key="7">
    <source>
        <dbReference type="PROSITE" id="PS50178"/>
    </source>
</evidence>
<dbReference type="Pfam" id="PF01363">
    <property type="entry name" value="FYVE"/>
    <property type="match status" value="1"/>
</dbReference>
<dbReference type="GO" id="GO:0008270">
    <property type="term" value="F:zinc ion binding"/>
    <property type="evidence" value="ECO:0007669"/>
    <property type="project" value="UniProtKB-KW"/>
</dbReference>
<reference evidence="8 9" key="1">
    <citation type="submission" date="2019-04" db="EMBL/GenBank/DDBJ databases">
        <authorList>
            <consortium name="Wellcome Sanger Institute Data Sharing"/>
        </authorList>
    </citation>
    <scope>NUCLEOTIDE SEQUENCE [LARGE SCALE GENOMIC DNA]</scope>
</reference>
<organism evidence="8 9">
    <name type="scientific">Scleropages formosus</name>
    <name type="common">Asian bonytongue</name>
    <name type="synonym">Osteoglossum formosum</name>
    <dbReference type="NCBI Taxonomy" id="113540"/>
    <lineage>
        <taxon>Eukaryota</taxon>
        <taxon>Metazoa</taxon>
        <taxon>Chordata</taxon>
        <taxon>Craniata</taxon>
        <taxon>Vertebrata</taxon>
        <taxon>Euteleostomi</taxon>
        <taxon>Actinopterygii</taxon>
        <taxon>Neopterygii</taxon>
        <taxon>Teleostei</taxon>
        <taxon>Osteoglossocephala</taxon>
        <taxon>Osteoglossomorpha</taxon>
        <taxon>Osteoglossiformes</taxon>
        <taxon>Osteoglossidae</taxon>
        <taxon>Scleropages</taxon>
    </lineage>
</organism>
<dbReference type="SMART" id="SM01422">
    <property type="entry name" value="SARA"/>
    <property type="match status" value="1"/>
</dbReference>
<dbReference type="CDD" id="cd15729">
    <property type="entry name" value="FYVE_endofin"/>
    <property type="match status" value="1"/>
</dbReference>
<dbReference type="Gene3D" id="4.10.720.10">
    <property type="entry name" value="Smad anchor for receptor activation, Smad-binding domain"/>
    <property type="match status" value="1"/>
</dbReference>
<comment type="subcellular location">
    <subcellularLocation>
        <location evidence="4">Cytoplasm</location>
    </subcellularLocation>
    <subcellularLocation>
        <location evidence="4">Early endosome membrane</location>
    </subcellularLocation>
</comment>
<dbReference type="PIRSF" id="PIRSF037289">
    <property type="entry name" value="SARA/endofin"/>
    <property type="match status" value="1"/>
</dbReference>
<keyword evidence="1 4" id="KW-0479">Metal-binding</keyword>
<dbReference type="InterPro" id="IPR035438">
    <property type="entry name" value="SARA/endofin"/>
</dbReference>
<evidence type="ECO:0000313" key="9">
    <source>
        <dbReference type="Proteomes" id="UP000694397"/>
    </source>
</evidence>
<dbReference type="Gene3D" id="3.30.1360.220">
    <property type="entry name" value="Domain of unknown function (DUF3480), N-terminal subdomain"/>
    <property type="match status" value="1"/>
</dbReference>
<evidence type="ECO:0000256" key="5">
    <source>
        <dbReference type="PROSITE-ProRule" id="PRU00091"/>
    </source>
</evidence>
<dbReference type="Pfam" id="PF11979">
    <property type="entry name" value="SARA_C"/>
    <property type="match status" value="1"/>
</dbReference>
<evidence type="ECO:0000256" key="1">
    <source>
        <dbReference type="ARBA" id="ARBA00022723"/>
    </source>
</evidence>
<dbReference type="GeneTree" id="ENSGT00940000154290"/>
<dbReference type="Gene3D" id="3.30.40.10">
    <property type="entry name" value="Zinc/RING finger domain, C3HC4 (zinc finger)"/>
    <property type="match status" value="1"/>
</dbReference>
<keyword evidence="4" id="KW-0963">Cytoplasm</keyword>
<proteinExistence type="predicted"/>
<evidence type="ECO:0000256" key="6">
    <source>
        <dbReference type="SAM" id="MobiDB-lite"/>
    </source>
</evidence>
<dbReference type="InterPro" id="IPR013083">
    <property type="entry name" value="Znf_RING/FYVE/PHD"/>
</dbReference>
<dbReference type="InterPro" id="IPR017455">
    <property type="entry name" value="Znf_FYVE-rel"/>
</dbReference>
<dbReference type="PANTHER" id="PTHR46319">
    <property type="entry name" value="ZINC FINGER FYVE DOMAIN-CONTAINING PROTEIN"/>
    <property type="match status" value="1"/>
</dbReference>
<dbReference type="FunFam" id="3.30.40.10:FF:000084">
    <property type="entry name" value="Zinc finger, FYVE domain-containing 9b"/>
    <property type="match status" value="1"/>
</dbReference>
<dbReference type="GO" id="GO:0005829">
    <property type="term" value="C:cytosol"/>
    <property type="evidence" value="ECO:0007669"/>
    <property type="project" value="UniProtKB-UniRule"/>
</dbReference>
<evidence type="ECO:0000313" key="8">
    <source>
        <dbReference type="Ensembl" id="ENSSFOP00015075614.1"/>
    </source>
</evidence>
<dbReference type="GO" id="GO:0031901">
    <property type="term" value="C:early endosome membrane"/>
    <property type="evidence" value="ECO:0007669"/>
    <property type="project" value="UniProtKB-SubCell"/>
</dbReference>
<protein>
    <recommendedName>
        <fullName evidence="4">Zinc finger FYVE domain-containing protein</fullName>
    </recommendedName>
</protein>
<dbReference type="InterPro" id="IPR037145">
    <property type="entry name" value="SARA_Smad-bd_sf"/>
</dbReference>
<dbReference type="Gene3D" id="3.30.500.40">
    <property type="match status" value="1"/>
</dbReference>
<dbReference type="Proteomes" id="UP000694397">
    <property type="component" value="Chromosome 6"/>
</dbReference>
<gene>
    <name evidence="8" type="primary">zfyve16</name>
</gene>
<feature type="domain" description="FYVE-type" evidence="7">
    <location>
        <begin position="690"/>
        <end position="748"/>
    </location>
</feature>
<keyword evidence="2 5" id="KW-0863">Zinc-finger</keyword>
<dbReference type="InterPro" id="IPR011011">
    <property type="entry name" value="Znf_FYVE_PHD"/>
</dbReference>
<keyword evidence="9" id="KW-1185">Reference proteome</keyword>
<dbReference type="OrthoDB" id="5872154at2759"/>
<evidence type="ECO:0000256" key="4">
    <source>
        <dbReference type="PIRNR" id="PIRNR037289"/>
    </source>
</evidence>
<dbReference type="PROSITE" id="PS50178">
    <property type="entry name" value="ZF_FYVE"/>
    <property type="match status" value="1"/>
</dbReference>
<feature type="region of interest" description="Disordered" evidence="6">
    <location>
        <begin position="578"/>
        <end position="604"/>
    </location>
</feature>
<evidence type="ECO:0000256" key="3">
    <source>
        <dbReference type="ARBA" id="ARBA00022833"/>
    </source>
</evidence>
<dbReference type="Pfam" id="PF11409">
    <property type="entry name" value="SARA"/>
    <property type="match status" value="1"/>
</dbReference>
<evidence type="ECO:0000256" key="2">
    <source>
        <dbReference type="ARBA" id="ARBA00022771"/>
    </source>
</evidence>
<feature type="region of interest" description="Disordered" evidence="6">
    <location>
        <begin position="245"/>
        <end position="287"/>
    </location>
</feature>
<name>A0A8C9WN46_SCLFO</name>
<sequence length="1466" mass="159704">MDGYFRAAVCDLDKLLDDFEQNTDDVECRSATLTLPVGIVSDPSPGTDTFVPESSNPATTANINSLLYGSSVKCCGPPSYNYKDNEAKARPFTGVDLLSSVDNRTAQTPPCPGRALKPVCDLVNDTGSALLWSNRDDALKELDIIEKQLEEQLLVDFDSPVVPLPGNVSLASADSTLWKESPVEVSLLEQDTHQHLITRELPSSLGLLDISLPAVAESGSGPHVAVSTGNSDVLESLENDMDHFCNERTSEMPPSFVEEEEPSYSLRDETVSQSGQSSGDDDGKEQVSNNNADVLEAREPLHWNDDHLAQESENAIWLECSGGEMGSSPRQESSLSCLPVAVSMCGSLVASLESQKKVEPEVQENTDPVFPDSHVTETITIPEVQQCTPVVDKPVSHDNFSPADAFGEEVDRSITATDRGVTTSSHLGESQALSLEGDLGSRTLADEAVSPIAGESPRTPLPYSFVDSILSEIEKADTVVTDEELDAFLRAQRDDNPSAAPEEECTDEGFSELNADLVPSQDGLMEGECENYSGKQDRLAILDHDQNSLTGEESRDSDLSHSQDIHHRRADLIKNVSEEPTSPADSQHSHFGGARPKQLCGQPPRIGSSVVKNNQSLTAPATLKEAPSHCDMNSSYPCEDDSEIGVGYDELSEPPPYLEVPEKDRADPLTKNIIRDAEGLGLRQPLWMPDSEAPNCMNCLQKFTFTRRRHHCRACGKVYCAVCCSRKCRLKYLEKEARVCVACYEAIRQAQAFERMMSPTGPGPNPNVPSEYCSTIPPMQQAQAAGTINSPPPTVMVPTSVLKHPGMEGFPREQRRVWFADGILPNGEFADTTWLSVGGRRTSQELSPVSLEPPVVSGRCTAANVDMTLTINVPFCCGPSVEHADLETVPGLRGALGGTAAALELPGGAERSPIRGPWDYSLLCSIDSLVEKAPSLLPEDEEGLPPLLLLAGEEDGGDMLVEERPAHSQVLQLLEEGGPRPLTFVLNANLLINVKLITYSRKKCWCFSSNGLQGVGQKELVFVIQCLPEEMAVPRDIFALYISTYRDAERGNFVEDLGNITFTESFLGSKEHGGFLFFRPTFQCLEGLPLPHAPYLFGVLIQKLEVPWAKVFPLRLFLRLGVEYGVYPSALVSVRYRKAVFTENGHTIMNLLADLRNYQYSLSVVEGLRIHMEMGNVYIDIPKSKFNEMLKVLNSSNEHVISMSASFSTQADSHLVCVQNEDGAYHTQANSVAGTTRKVTGASFVVFNGALKASSGFIAKSSIVEDGLMVQIPRDTMDALRQAFRDQADFQIPCGKADTGEVWEKVNVRWVDWTPPSTGTPSPVDHRSLEGAVSVRVQQETEFEAEGKTIKCTEVFYHLKSPAASFPTTLSSHSHFLVEIATAGCAALCPHLSVLKTSGINCLGLRVSVDADMVEYQAGSGGSLLPQRYMNELDSALIPVIHGGSSSIPQQPMDLEFIFYITEGLC</sequence>
<dbReference type="SUPFAM" id="SSF57903">
    <property type="entry name" value="FYVE/PHD zinc finger"/>
    <property type="match status" value="1"/>
</dbReference>
<dbReference type="InterPro" id="IPR022557">
    <property type="entry name" value="SARA-like_C"/>
</dbReference>
<dbReference type="InterPro" id="IPR000306">
    <property type="entry name" value="Znf_FYVE"/>
</dbReference>
<reference evidence="8" key="3">
    <citation type="submission" date="2025-09" db="UniProtKB">
        <authorList>
            <consortium name="Ensembl"/>
        </authorList>
    </citation>
    <scope>IDENTIFICATION</scope>
</reference>